<evidence type="ECO:0000313" key="1">
    <source>
        <dbReference type="EMBL" id="SHG80173.1"/>
    </source>
</evidence>
<dbReference type="EMBL" id="FQXA01000002">
    <property type="protein sequence ID" value="SHG80173.1"/>
    <property type="molecule type" value="Genomic_DNA"/>
</dbReference>
<name>A0A1M5MTQ8_9GAMM</name>
<protein>
    <submittedName>
        <fullName evidence="1">Uncharacterized protein</fullName>
    </submittedName>
</protein>
<reference evidence="1 2" key="1">
    <citation type="submission" date="2016-11" db="EMBL/GenBank/DDBJ databases">
        <authorList>
            <person name="Jaros S."/>
            <person name="Januszkiewicz K."/>
            <person name="Wedrychowicz H."/>
        </authorList>
    </citation>
    <scope>NUCLEOTIDE SEQUENCE [LARGE SCALE GENOMIC DNA]</scope>
    <source>
        <strain evidence="1 2">DSM 18231</strain>
    </source>
</reference>
<dbReference type="AlphaFoldDB" id="A0A1M5MTQ8"/>
<sequence length="151" mass="16776">MFTSLINDTDQATRLLNKHRSCWAMITNRFADMADSWNRTGLMYLKVPATYDETQALIKLGTQPYGIVVEVQLTQAMHEGQVVGRLLVRKLDELSAKLAGIGSFLVDRQGVFLNEDGEPLFDEDIGHAEGYLVLCNVLLAALAVDQHKPQG</sequence>
<organism evidence="1 2">
    <name type="scientific">Stutzerimonas xanthomarina DSM 18231</name>
    <dbReference type="NCBI Taxonomy" id="1403346"/>
    <lineage>
        <taxon>Bacteria</taxon>
        <taxon>Pseudomonadati</taxon>
        <taxon>Pseudomonadota</taxon>
        <taxon>Gammaproteobacteria</taxon>
        <taxon>Pseudomonadales</taxon>
        <taxon>Pseudomonadaceae</taxon>
        <taxon>Stutzerimonas</taxon>
    </lineage>
</organism>
<proteinExistence type="predicted"/>
<accession>A0A1M5MTQ8</accession>
<evidence type="ECO:0000313" key="2">
    <source>
        <dbReference type="Proteomes" id="UP000184000"/>
    </source>
</evidence>
<gene>
    <name evidence="1" type="ORF">SAMN02744645_1459</name>
</gene>
<dbReference type="Proteomes" id="UP000184000">
    <property type="component" value="Unassembled WGS sequence"/>
</dbReference>